<dbReference type="PANTHER" id="PTHR11671">
    <property type="entry name" value="V-TYPE ATP SYNTHASE SUBUNIT D"/>
    <property type="match status" value="1"/>
</dbReference>
<dbReference type="InterPro" id="IPR002699">
    <property type="entry name" value="V_ATPase_D"/>
</dbReference>
<keyword evidence="3" id="KW-0406">Ion transport</keyword>
<reference evidence="5" key="1">
    <citation type="submission" date="2014-07" db="EMBL/GenBank/DDBJ databases">
        <authorList>
            <person name="Urmite Genomes Urmite Genomes"/>
        </authorList>
    </citation>
    <scope>NUCLEOTIDE SEQUENCE</scope>
    <source>
        <strain evidence="5">11W110_air</strain>
    </source>
</reference>
<name>A0A078MSZ9_9MICC</name>
<accession>A0A078MSZ9</accession>
<dbReference type="PATRIC" id="fig|1461584.3.peg.1243"/>
<protein>
    <submittedName>
        <fullName evidence="5">V-type ATP synthase subunit D</fullName>
    </submittedName>
</protein>
<dbReference type="Pfam" id="PF01813">
    <property type="entry name" value="ATP-synt_D"/>
    <property type="match status" value="1"/>
</dbReference>
<evidence type="ECO:0000256" key="1">
    <source>
        <dbReference type="ARBA" id="ARBA00005850"/>
    </source>
</evidence>
<proteinExistence type="inferred from homology"/>
<dbReference type="EMBL" id="LN483070">
    <property type="protein sequence ID" value="CEA07926.1"/>
    <property type="molecule type" value="Genomic_DNA"/>
</dbReference>
<evidence type="ECO:0000313" key="5">
    <source>
        <dbReference type="EMBL" id="CEA07926.1"/>
    </source>
</evidence>
<gene>
    <name evidence="5" type="primary">atpD_1</name>
    <name evidence="5" type="ORF">BN1051_01252</name>
</gene>
<keyword evidence="4" id="KW-0175">Coiled coil</keyword>
<dbReference type="Gene3D" id="1.10.287.3240">
    <property type="match status" value="1"/>
</dbReference>
<feature type="coiled-coil region" evidence="4">
    <location>
        <begin position="142"/>
        <end position="184"/>
    </location>
</feature>
<evidence type="ECO:0000256" key="4">
    <source>
        <dbReference type="SAM" id="Coils"/>
    </source>
</evidence>
<keyword evidence="2" id="KW-0813">Transport</keyword>
<evidence type="ECO:0000256" key="3">
    <source>
        <dbReference type="ARBA" id="ARBA00023065"/>
    </source>
</evidence>
<dbReference type="GO" id="GO:0046961">
    <property type="term" value="F:proton-transporting ATPase activity, rotational mechanism"/>
    <property type="evidence" value="ECO:0007669"/>
    <property type="project" value="InterPro"/>
</dbReference>
<dbReference type="AlphaFoldDB" id="A0A078MSZ9"/>
<organism evidence="5">
    <name type="scientific">Arthrobacter saudimassiliensis</name>
    <dbReference type="NCBI Taxonomy" id="1461584"/>
    <lineage>
        <taxon>Bacteria</taxon>
        <taxon>Bacillati</taxon>
        <taxon>Actinomycetota</taxon>
        <taxon>Actinomycetes</taxon>
        <taxon>Micrococcales</taxon>
        <taxon>Micrococcaceae</taxon>
        <taxon>Arthrobacter</taxon>
    </lineage>
</organism>
<sequence length="196" mass="21771">MSPATGRAGRAEAERRLETARRGAELLERKQRILEHTVTRLRGRAAQAQQAWEEAARAAAVWLQRSAALDGMERIREAAPGAWARVHLQTAVSMGIEYPASAGCELPAFADQAGSSALVFAARSHAEALRTAAVSAAARRALELVEADLEGTRARQRAVENRWIPRLERTLDQIVRRIEEQEMEETLRLRWAADRS</sequence>
<evidence type="ECO:0000256" key="2">
    <source>
        <dbReference type="ARBA" id="ARBA00022448"/>
    </source>
</evidence>
<comment type="similarity">
    <text evidence="1">Belongs to the V-ATPase D subunit family.</text>
</comment>